<name>A0A0N4WWB1_HAEPC</name>
<evidence type="ECO:0000256" key="1">
    <source>
        <dbReference type="SAM" id="MobiDB-lite"/>
    </source>
</evidence>
<feature type="compositionally biased region" description="Polar residues" evidence="1">
    <location>
        <begin position="51"/>
        <end position="66"/>
    </location>
</feature>
<gene>
    <name evidence="2" type="ORF">HPLM_LOCUS16025</name>
</gene>
<feature type="compositionally biased region" description="Low complexity" evidence="1">
    <location>
        <begin position="40"/>
        <end position="49"/>
    </location>
</feature>
<evidence type="ECO:0000313" key="4">
    <source>
        <dbReference type="WBParaSite" id="HPLM_0001603301-mRNA-1"/>
    </source>
</evidence>
<dbReference type="Proteomes" id="UP000268014">
    <property type="component" value="Unassembled WGS sequence"/>
</dbReference>
<dbReference type="EMBL" id="UZAF01019236">
    <property type="protein sequence ID" value="VDO58595.1"/>
    <property type="molecule type" value="Genomic_DNA"/>
</dbReference>
<reference evidence="4" key="1">
    <citation type="submission" date="2017-02" db="UniProtKB">
        <authorList>
            <consortium name="WormBaseParasite"/>
        </authorList>
    </citation>
    <scope>IDENTIFICATION</scope>
</reference>
<evidence type="ECO:0000313" key="2">
    <source>
        <dbReference type="EMBL" id="VDO58595.1"/>
    </source>
</evidence>
<organism evidence="4">
    <name type="scientific">Haemonchus placei</name>
    <name type="common">Barber's pole worm</name>
    <dbReference type="NCBI Taxonomy" id="6290"/>
    <lineage>
        <taxon>Eukaryota</taxon>
        <taxon>Metazoa</taxon>
        <taxon>Ecdysozoa</taxon>
        <taxon>Nematoda</taxon>
        <taxon>Chromadorea</taxon>
        <taxon>Rhabditida</taxon>
        <taxon>Rhabditina</taxon>
        <taxon>Rhabditomorpha</taxon>
        <taxon>Strongyloidea</taxon>
        <taxon>Trichostrongylidae</taxon>
        <taxon>Haemonchus</taxon>
    </lineage>
</organism>
<reference evidence="2 3" key="2">
    <citation type="submission" date="2018-11" db="EMBL/GenBank/DDBJ databases">
        <authorList>
            <consortium name="Pathogen Informatics"/>
        </authorList>
    </citation>
    <scope>NUCLEOTIDE SEQUENCE [LARGE SCALE GENOMIC DNA]</scope>
    <source>
        <strain evidence="2 3">MHpl1</strain>
    </source>
</reference>
<sequence length="66" mass="6429">MRVDRRYPEVGDVGCGDLAVTVVVGAAAVSTEVGDVTVGVSSDGSNGTSKALLSSGTASGETRGIS</sequence>
<proteinExistence type="predicted"/>
<feature type="region of interest" description="Disordered" evidence="1">
    <location>
        <begin position="40"/>
        <end position="66"/>
    </location>
</feature>
<evidence type="ECO:0000313" key="3">
    <source>
        <dbReference type="Proteomes" id="UP000268014"/>
    </source>
</evidence>
<accession>A0A0N4WWB1</accession>
<protein>
    <submittedName>
        <fullName evidence="4">DUF11 domain-containing protein</fullName>
    </submittedName>
</protein>
<dbReference type="AlphaFoldDB" id="A0A0N4WWB1"/>
<keyword evidence="3" id="KW-1185">Reference proteome</keyword>
<dbReference type="WBParaSite" id="HPLM_0001603301-mRNA-1">
    <property type="protein sequence ID" value="HPLM_0001603301-mRNA-1"/>
    <property type="gene ID" value="HPLM_0001603301"/>
</dbReference>